<dbReference type="KEGG" id="pgin:FRZ67_22580"/>
<dbReference type="InterPro" id="IPR040832">
    <property type="entry name" value="TTHB210-like_dom"/>
</dbReference>
<keyword evidence="3" id="KW-1185">Reference proteome</keyword>
<dbReference type="OrthoDB" id="2867208at2"/>
<dbReference type="Proteomes" id="UP000321533">
    <property type="component" value="Chromosome"/>
</dbReference>
<organism evidence="2 3">
    <name type="scientific">Panacibacter ginsenosidivorans</name>
    <dbReference type="NCBI Taxonomy" id="1813871"/>
    <lineage>
        <taxon>Bacteria</taxon>
        <taxon>Pseudomonadati</taxon>
        <taxon>Bacteroidota</taxon>
        <taxon>Chitinophagia</taxon>
        <taxon>Chitinophagales</taxon>
        <taxon>Chitinophagaceae</taxon>
        <taxon>Panacibacter</taxon>
    </lineage>
</organism>
<feature type="domain" description="TTHB210-like" evidence="1">
    <location>
        <begin position="50"/>
        <end position="102"/>
    </location>
</feature>
<reference evidence="2 3" key="1">
    <citation type="journal article" date="2016" name="Int. J. Syst. Evol. Microbiol.">
        <title>Panacibacter ginsenosidivorans gen. nov., sp. nov., with ginsenoside converting activity isolated from soil of a ginseng field.</title>
        <authorList>
            <person name="Siddiqi M.Z."/>
            <person name="Muhammad Shafi S."/>
            <person name="Choi K.D."/>
            <person name="Im W.T."/>
        </authorList>
    </citation>
    <scope>NUCLEOTIDE SEQUENCE [LARGE SCALE GENOMIC DNA]</scope>
    <source>
        <strain evidence="2 3">Gsoil1550</strain>
    </source>
</reference>
<dbReference type="Pfam" id="PF18197">
    <property type="entry name" value="TTHB210-like"/>
    <property type="match status" value="1"/>
</dbReference>
<dbReference type="PROSITE" id="PS51257">
    <property type="entry name" value="PROKAR_LIPOPROTEIN"/>
    <property type="match status" value="1"/>
</dbReference>
<protein>
    <recommendedName>
        <fullName evidence="1">TTHB210-like domain-containing protein</fullName>
    </recommendedName>
</protein>
<proteinExistence type="predicted"/>
<dbReference type="InterPro" id="IPR033786">
    <property type="entry name" value="TTHB210-like"/>
</dbReference>
<dbReference type="AlphaFoldDB" id="A0A5B8VH86"/>
<accession>A0A5B8VH86</accession>
<evidence type="ECO:0000313" key="2">
    <source>
        <dbReference type="EMBL" id="QEC69946.1"/>
    </source>
</evidence>
<evidence type="ECO:0000313" key="3">
    <source>
        <dbReference type="Proteomes" id="UP000321533"/>
    </source>
</evidence>
<evidence type="ECO:0000259" key="1">
    <source>
        <dbReference type="Pfam" id="PF18197"/>
    </source>
</evidence>
<gene>
    <name evidence="2" type="ORF">FRZ67_22580</name>
</gene>
<sequence>MKKITLLLLLATAIFTSCKKDKNENNQTGVFNSEEINLFAGKAKTWVKVSNGVPEQLAISIDDAAMNSLPATDEGGDEEDHIIIPLHAQAAATAFDHVLLDWNPHGHEPDGIYNVPHFDFHFYMTSVEEQMSIPLYEQDSLKFKNYPAASYMPANYVPIPGGVPMMGTHWFDVTTPEMNGQPFTQTFLMGSYDGKVTFYEPMITLDFLKNTTQFERAIPQPASFQKNAYYPTKIKVSKHDGVTEIILDGFTYKQEN</sequence>
<dbReference type="EMBL" id="CP042435">
    <property type="protein sequence ID" value="QEC69946.1"/>
    <property type="molecule type" value="Genomic_DNA"/>
</dbReference>
<name>A0A5B8VH86_9BACT</name>
<dbReference type="RefSeq" id="WP_147192822.1">
    <property type="nucleotide sequence ID" value="NZ_CP042435.1"/>
</dbReference>
<dbReference type="CDD" id="cd11669">
    <property type="entry name" value="TTHB210-like"/>
    <property type="match status" value="1"/>
</dbReference>